<comment type="caution">
    <text evidence="3">The sequence shown here is derived from an EMBL/GenBank/DDBJ whole genome shotgun (WGS) entry which is preliminary data.</text>
</comment>
<organism evidence="3 4">
    <name type="scientific">Euplotes crassus</name>
    <dbReference type="NCBI Taxonomy" id="5936"/>
    <lineage>
        <taxon>Eukaryota</taxon>
        <taxon>Sar</taxon>
        <taxon>Alveolata</taxon>
        <taxon>Ciliophora</taxon>
        <taxon>Intramacronucleata</taxon>
        <taxon>Spirotrichea</taxon>
        <taxon>Hypotrichia</taxon>
        <taxon>Euplotida</taxon>
        <taxon>Euplotidae</taxon>
        <taxon>Moneuplotes</taxon>
    </lineage>
</organism>
<evidence type="ECO:0000256" key="2">
    <source>
        <dbReference type="SAM" id="SignalP"/>
    </source>
</evidence>
<feature type="signal peptide" evidence="2">
    <location>
        <begin position="1"/>
        <end position="22"/>
    </location>
</feature>
<proteinExistence type="predicted"/>
<evidence type="ECO:0000256" key="1">
    <source>
        <dbReference type="SAM" id="MobiDB-lite"/>
    </source>
</evidence>
<evidence type="ECO:0008006" key="5">
    <source>
        <dbReference type="Google" id="ProtNLM"/>
    </source>
</evidence>
<gene>
    <name evidence="3" type="ORF">ECRASSUSDP1_LOCUS2915</name>
</gene>
<feature type="chain" id="PRO_5042132815" description="Protein disulfide isomerase" evidence="2">
    <location>
        <begin position="23"/>
        <end position="604"/>
    </location>
</feature>
<reference evidence="3" key="1">
    <citation type="submission" date="2023-07" db="EMBL/GenBank/DDBJ databases">
        <authorList>
            <consortium name="AG Swart"/>
            <person name="Singh M."/>
            <person name="Singh A."/>
            <person name="Seah K."/>
            <person name="Emmerich C."/>
        </authorList>
    </citation>
    <scope>NUCLEOTIDE SEQUENCE</scope>
    <source>
        <strain evidence="3">DP1</strain>
    </source>
</reference>
<evidence type="ECO:0000313" key="4">
    <source>
        <dbReference type="Proteomes" id="UP001295684"/>
    </source>
</evidence>
<sequence>MAGKSLFIWILALTLLFTISQGQQEDTVDSTGHPEINPEGDVTISPEPTVPEGCDPNIPNLSVGIGIAKTAEELREFKKNNKVYFLGISSSVCEKCCQGEVILDQVHRAFTDGEVAYKKKPIPVIRIDVTTFQGDLLEEEGLDVQKVPKFAFHLNGVTHEYAETFHKTFILHYINRKLYPVVLLKTEDEINSFINPEKEWFENTPFYQEDYIGFAEYFPKFRKITRVIAFINDKRDFADEIKQLKDTALLFSGREDLRVAKVTDKKLVTKYKKMYNLEWFSEVSSNSIVMIKKDHDRSSPIIKYYDLNTQTELFTEWINQNSLEPLEEISGFSFKIISHLKKPMFMAFVNRNHKEYGKESVQLLKILEEIAPKYPQYIFTFTEEDRYRDTKKELEITWDEEPSLSLNHVLTEGSTVFPRGKPFTKRNVIYYINSIIDGRINSKHFKLPDSKKEYVKYLKNVKKIKKNKFAEVAMDQDKDVAILFIDSENIDDSVERVIKAYGKAAKRFNELKIKSVKLAVFDTAKQATPDGFDLETDKSSSCRLFILPSAHKHEPYQEIEDLSTQEIMTEIQKYADKSFDLPEFPHLDEIEMYQLESGSYHEDL</sequence>
<protein>
    <recommendedName>
        <fullName evidence="5">Protein disulfide isomerase</fullName>
    </recommendedName>
</protein>
<name>A0AAD1X3E8_EUPCR</name>
<dbReference type="Pfam" id="PF13848">
    <property type="entry name" value="Thioredoxin_6"/>
    <property type="match status" value="1"/>
</dbReference>
<accession>A0AAD1X3E8</accession>
<keyword evidence="2" id="KW-0732">Signal</keyword>
<feature type="region of interest" description="Disordered" evidence="1">
    <location>
        <begin position="26"/>
        <end position="45"/>
    </location>
</feature>
<keyword evidence="4" id="KW-1185">Reference proteome</keyword>
<dbReference type="Gene3D" id="3.40.30.10">
    <property type="entry name" value="Glutaredoxin"/>
    <property type="match status" value="1"/>
</dbReference>
<evidence type="ECO:0000313" key="3">
    <source>
        <dbReference type="EMBL" id="CAI2361603.1"/>
    </source>
</evidence>
<dbReference type="EMBL" id="CAMPGE010002793">
    <property type="protein sequence ID" value="CAI2361603.1"/>
    <property type="molecule type" value="Genomic_DNA"/>
</dbReference>
<dbReference type="AlphaFoldDB" id="A0AAD1X3E8"/>
<dbReference type="Proteomes" id="UP001295684">
    <property type="component" value="Unassembled WGS sequence"/>
</dbReference>